<dbReference type="HOGENOM" id="CLU_053144_1_0_11"/>
<evidence type="ECO:0000313" key="4">
    <source>
        <dbReference type="Proteomes" id="UP000009235"/>
    </source>
</evidence>
<name>F6EER0_HOYSD</name>
<dbReference type="Pfam" id="PF13411">
    <property type="entry name" value="MerR_1"/>
    <property type="match status" value="1"/>
</dbReference>
<accession>F6EER0</accession>
<dbReference type="eggNOG" id="COG0789">
    <property type="taxonomic scope" value="Bacteria"/>
</dbReference>
<dbReference type="EMBL" id="CP002786">
    <property type="protein sequence ID" value="AEF40860.1"/>
    <property type="molecule type" value="Genomic_DNA"/>
</dbReference>
<feature type="domain" description="HTH merR-type" evidence="2">
    <location>
        <begin position="3"/>
        <end position="71"/>
    </location>
</feature>
<proteinExistence type="predicted"/>
<dbReference type="InterPro" id="IPR047057">
    <property type="entry name" value="MerR_fam"/>
</dbReference>
<dbReference type="OrthoDB" id="3830374at2"/>
<gene>
    <name evidence="3" type="ordered locus">AS9A_2413</name>
</gene>
<dbReference type="GO" id="GO:0003700">
    <property type="term" value="F:DNA-binding transcription factor activity"/>
    <property type="evidence" value="ECO:0007669"/>
    <property type="project" value="InterPro"/>
</dbReference>
<sequence>MAEYRIDDLAQAANTTTRNIRAYRERGLLHEPQRRGRTNFYDESHLERLKLIDTLLQRGFTSAHIVDFIAGWESGKSLAEILGLPSATTATWSRDQTLEVPLHGIEAFLGARDRELLDKLIEMGMVSINNDNAVFAETQLVEAFLELRDFGFELRPLIDVMGAVTEHVDQIAQIMIRAGLDLIENQQRRTDTPERTEDVGRTIDAITRLENVAVQSVHILLARAVDHNLKQGLDQYFDGAASSNSRPPAQPPP</sequence>
<dbReference type="PANTHER" id="PTHR30204:SF93">
    <property type="entry name" value="HTH MERR-TYPE DOMAIN-CONTAINING PROTEIN"/>
    <property type="match status" value="1"/>
</dbReference>
<dbReference type="GO" id="GO:0003677">
    <property type="term" value="F:DNA binding"/>
    <property type="evidence" value="ECO:0007669"/>
    <property type="project" value="UniProtKB-KW"/>
</dbReference>
<organism evidence="3 4">
    <name type="scientific">Hoyosella subflava (strain DSM 45089 / JCM 17490 / NBRC 109087 / DQS3-9A1)</name>
    <name type="common">Amycolicicoccus subflavus</name>
    <dbReference type="NCBI Taxonomy" id="443218"/>
    <lineage>
        <taxon>Bacteria</taxon>
        <taxon>Bacillati</taxon>
        <taxon>Actinomycetota</taxon>
        <taxon>Actinomycetes</taxon>
        <taxon>Mycobacteriales</taxon>
        <taxon>Hoyosellaceae</taxon>
        <taxon>Hoyosella</taxon>
    </lineage>
</organism>
<dbReference type="PANTHER" id="PTHR30204">
    <property type="entry name" value="REDOX-CYCLING DRUG-SENSING TRANSCRIPTIONAL ACTIVATOR SOXR"/>
    <property type="match status" value="1"/>
</dbReference>
<dbReference type="SMART" id="SM00422">
    <property type="entry name" value="HTH_MERR"/>
    <property type="match status" value="1"/>
</dbReference>
<dbReference type="KEGG" id="asd:AS9A_2413"/>
<keyword evidence="1" id="KW-0238">DNA-binding</keyword>
<evidence type="ECO:0000259" key="2">
    <source>
        <dbReference type="PROSITE" id="PS50937"/>
    </source>
</evidence>
<dbReference type="STRING" id="443218.AS9A_2413"/>
<dbReference type="SUPFAM" id="SSF46955">
    <property type="entry name" value="Putative DNA-binding domain"/>
    <property type="match status" value="1"/>
</dbReference>
<dbReference type="AlphaFoldDB" id="F6EER0"/>
<reference evidence="3 4" key="1">
    <citation type="journal article" date="2011" name="J. Bacteriol.">
        <title>Complete genome sequence of Amycolicicoccus subflavus DQS3-9A1T, an actinomycete isolated from crude oil-polluted soil.</title>
        <authorList>
            <person name="Cai M."/>
            <person name="Chen W.M."/>
            <person name="Nie Y."/>
            <person name="Chi C.Q."/>
            <person name="Wang Y.N."/>
            <person name="Tang Y.Q."/>
            <person name="Li G.Y."/>
            <person name="Wu X.L."/>
        </authorList>
    </citation>
    <scope>NUCLEOTIDE SEQUENCE [LARGE SCALE GENOMIC DNA]</scope>
    <source>
        <strain evidence="4">DSM 45089 / DQS3-9A1</strain>
    </source>
</reference>
<dbReference type="InterPro" id="IPR000551">
    <property type="entry name" value="MerR-type_HTH_dom"/>
</dbReference>
<dbReference type="Proteomes" id="UP000009235">
    <property type="component" value="Chromosome"/>
</dbReference>
<keyword evidence="4" id="KW-1185">Reference proteome</keyword>
<dbReference type="Gene3D" id="1.10.1660.10">
    <property type="match status" value="1"/>
</dbReference>
<protein>
    <submittedName>
        <fullName evidence="3">Transcriptional regulator, MerR family protein</fullName>
    </submittedName>
</protein>
<dbReference type="InterPro" id="IPR009061">
    <property type="entry name" value="DNA-bd_dom_put_sf"/>
</dbReference>
<dbReference type="PROSITE" id="PS50937">
    <property type="entry name" value="HTH_MERR_2"/>
    <property type="match status" value="1"/>
</dbReference>
<evidence type="ECO:0000313" key="3">
    <source>
        <dbReference type="EMBL" id="AEF40860.1"/>
    </source>
</evidence>
<dbReference type="RefSeq" id="WP_013807209.1">
    <property type="nucleotide sequence ID" value="NC_015564.1"/>
</dbReference>
<evidence type="ECO:0000256" key="1">
    <source>
        <dbReference type="ARBA" id="ARBA00023125"/>
    </source>
</evidence>